<dbReference type="Pfam" id="PF00350">
    <property type="entry name" value="Dynamin_N"/>
    <property type="match status" value="1"/>
</dbReference>
<comment type="caution">
    <text evidence="2">The sequence shown here is derived from an EMBL/GenBank/DDBJ whole genome shotgun (WGS) entry which is preliminary data.</text>
</comment>
<proteinExistence type="predicted"/>
<dbReference type="AlphaFoldDB" id="A0A316I932"/>
<dbReference type="Gene3D" id="3.40.50.300">
    <property type="entry name" value="P-loop containing nucleotide triphosphate hydrolases"/>
    <property type="match status" value="1"/>
</dbReference>
<dbReference type="PRINTS" id="PR00195">
    <property type="entry name" value="DYNAMIN"/>
</dbReference>
<gene>
    <name evidence="2" type="ORF">C8D88_102583</name>
</gene>
<evidence type="ECO:0000259" key="1">
    <source>
        <dbReference type="Pfam" id="PF00350"/>
    </source>
</evidence>
<dbReference type="EMBL" id="QGHB01000002">
    <property type="protein sequence ID" value="PWK89310.1"/>
    <property type="molecule type" value="Genomic_DNA"/>
</dbReference>
<name>A0A316I932_9PSEU</name>
<accession>A0A316I932</accession>
<protein>
    <submittedName>
        <fullName evidence="2">Dynamin family protein</fullName>
    </submittedName>
</protein>
<dbReference type="InterPro" id="IPR045063">
    <property type="entry name" value="Dynamin_N"/>
</dbReference>
<feature type="domain" description="Dynamin N-terminal" evidence="1">
    <location>
        <begin position="45"/>
        <end position="151"/>
    </location>
</feature>
<dbReference type="SUPFAM" id="SSF52540">
    <property type="entry name" value="P-loop containing nucleoside triphosphate hydrolases"/>
    <property type="match status" value="1"/>
</dbReference>
<dbReference type="InterPro" id="IPR027417">
    <property type="entry name" value="P-loop_NTPase"/>
</dbReference>
<sequence>MNTTSGLGASVRAVMRRAIKAYRDCPDMVAYLQRHLDRMNEPLRVAIAGQVKAGKSTLLNALVGEEIAATDAGECTRAVTWYRAAETPRVTLHPSDAPPRQLPIDRRDGALRMDLGTDRVDRVVVDWPSQHLRTMTLIDTPGLQSISAEISARTAGFLSGDEEPAEADAVIYLMRHLHSSNVRFLESFYDRGIARATPVNTIAVLSRADEIGAGRVDALMSARRIARRYGADEKLRSLCQTVVPVSGLLAQAGRTMRQAEFAAFLELVRARRADVEAALLSADRFARYDGLEPDVCVDLLHRFGLSGVRLAVTLVRQGFDGAPKLAAELVRRSGLDELREVLTAQFTARAELLKARSALLALDVVLSRAVRPETQALVVEVERIVAGAHEFAELRLLSSLRLGSVKLPADVLAEAERLLGGLGVGSTTRLGLGVHATTAEQRNAALDALSRWRRRLENPLSSLALTDASRIVIRSCEGLLAEFAD</sequence>
<evidence type="ECO:0000313" key="3">
    <source>
        <dbReference type="Proteomes" id="UP000246005"/>
    </source>
</evidence>
<dbReference type="RefSeq" id="WP_233439370.1">
    <property type="nucleotide sequence ID" value="NZ_QGHB01000002.1"/>
</dbReference>
<dbReference type="Proteomes" id="UP000246005">
    <property type="component" value="Unassembled WGS sequence"/>
</dbReference>
<dbReference type="InterPro" id="IPR022812">
    <property type="entry name" value="Dynamin"/>
</dbReference>
<organism evidence="2 3">
    <name type="scientific">Lentzea atacamensis</name>
    <dbReference type="NCBI Taxonomy" id="531938"/>
    <lineage>
        <taxon>Bacteria</taxon>
        <taxon>Bacillati</taxon>
        <taxon>Actinomycetota</taxon>
        <taxon>Actinomycetes</taxon>
        <taxon>Pseudonocardiales</taxon>
        <taxon>Pseudonocardiaceae</taxon>
        <taxon>Lentzea</taxon>
    </lineage>
</organism>
<reference evidence="2 3" key="1">
    <citation type="submission" date="2018-05" db="EMBL/GenBank/DDBJ databases">
        <title>Genomic Encyclopedia of Type Strains, Phase IV (KMG-IV): sequencing the most valuable type-strain genomes for metagenomic binning, comparative biology and taxonomic classification.</title>
        <authorList>
            <person name="Goeker M."/>
        </authorList>
    </citation>
    <scope>NUCLEOTIDE SEQUENCE [LARGE SCALE GENOMIC DNA]</scope>
    <source>
        <strain evidence="2 3">DSM 45480</strain>
    </source>
</reference>
<evidence type="ECO:0000313" key="2">
    <source>
        <dbReference type="EMBL" id="PWK89310.1"/>
    </source>
</evidence>